<evidence type="ECO:0000256" key="1">
    <source>
        <dbReference type="SAM" id="MobiDB-lite"/>
    </source>
</evidence>
<sequence>MDPRTRPPDISPPRPPSIFIPRITLLPGMTPAWKQKLYSPSSSPPPPHTPTPEETAYHNNKIIFPTGNPEPHFNPVLPAVELVCKHLNKAYLGLQDSKDIIIPRTPTDYFIQSEYKNTERGPGIMNVLRRGMKRVGIGEAREEAEQEIEIEEADYTIPLDGDHREFARSLMLRMLGKGLGAMHKNRIQRVNDMINDCMLTSWDDVVGITLWNLSRTNPFAHQNPTTRYLDGLFRGFRKTWIQVCIVNQTQIDFGEAVCRYLWKSRDQVAKMNLEILQLHARTFFLTSHGFWLYGYRLYRENLGYPLGVHCEHTLMDREKAPKMLIDYTLLLMNNEHFDSPDENIDLPLEIIDAAGSCIKSLTQEYIKQESNIHNQNLIDHFARNIFSASRQKLINYCRLSAQSLAFDEVV</sequence>
<evidence type="ECO:0000313" key="2">
    <source>
        <dbReference type="EMBL" id="KAK6360865.1"/>
    </source>
</evidence>
<dbReference type="AlphaFoldDB" id="A0AAV9VM52"/>
<reference evidence="2 3" key="1">
    <citation type="submission" date="2019-10" db="EMBL/GenBank/DDBJ databases">
        <authorList>
            <person name="Palmer J.M."/>
        </authorList>
    </citation>
    <scope>NUCLEOTIDE SEQUENCE [LARGE SCALE GENOMIC DNA]</scope>
    <source>
        <strain evidence="2 3">TWF730</strain>
    </source>
</reference>
<keyword evidence="3" id="KW-1185">Reference proteome</keyword>
<feature type="compositionally biased region" description="Pro residues" evidence="1">
    <location>
        <begin position="9"/>
        <end position="18"/>
    </location>
</feature>
<accession>A0AAV9VM52</accession>
<dbReference type="EMBL" id="JAVHNS010000003">
    <property type="protein sequence ID" value="KAK6360865.1"/>
    <property type="molecule type" value="Genomic_DNA"/>
</dbReference>
<feature type="region of interest" description="Disordered" evidence="1">
    <location>
        <begin position="1"/>
        <end position="21"/>
    </location>
</feature>
<name>A0AAV9VM52_9PEZI</name>
<gene>
    <name evidence="2" type="ORF">TWF730_006981</name>
</gene>
<evidence type="ECO:0000313" key="3">
    <source>
        <dbReference type="Proteomes" id="UP001373714"/>
    </source>
</evidence>
<protein>
    <submittedName>
        <fullName evidence="2">Uncharacterized protein</fullName>
    </submittedName>
</protein>
<dbReference type="Proteomes" id="UP001373714">
    <property type="component" value="Unassembled WGS sequence"/>
</dbReference>
<feature type="region of interest" description="Disordered" evidence="1">
    <location>
        <begin position="34"/>
        <end position="55"/>
    </location>
</feature>
<organism evidence="2 3">
    <name type="scientific">Orbilia blumenaviensis</name>
    <dbReference type="NCBI Taxonomy" id="1796055"/>
    <lineage>
        <taxon>Eukaryota</taxon>
        <taxon>Fungi</taxon>
        <taxon>Dikarya</taxon>
        <taxon>Ascomycota</taxon>
        <taxon>Pezizomycotina</taxon>
        <taxon>Orbiliomycetes</taxon>
        <taxon>Orbiliales</taxon>
        <taxon>Orbiliaceae</taxon>
        <taxon>Orbilia</taxon>
    </lineage>
</organism>
<comment type="caution">
    <text evidence="2">The sequence shown here is derived from an EMBL/GenBank/DDBJ whole genome shotgun (WGS) entry which is preliminary data.</text>
</comment>
<proteinExistence type="predicted"/>